<name>A0ABM7WQT2_9BACT</name>
<keyword evidence="3" id="KW-1185">Reference proteome</keyword>
<feature type="compositionally biased region" description="Basic and acidic residues" evidence="1">
    <location>
        <begin position="29"/>
        <end position="45"/>
    </location>
</feature>
<organism evidence="2 3">
    <name type="scientific">Anaeromyxobacter oryzae</name>
    <dbReference type="NCBI Taxonomy" id="2918170"/>
    <lineage>
        <taxon>Bacteria</taxon>
        <taxon>Pseudomonadati</taxon>
        <taxon>Myxococcota</taxon>
        <taxon>Myxococcia</taxon>
        <taxon>Myxococcales</taxon>
        <taxon>Cystobacterineae</taxon>
        <taxon>Anaeromyxobacteraceae</taxon>
        <taxon>Anaeromyxobacter</taxon>
    </lineage>
</organism>
<protein>
    <submittedName>
        <fullName evidence="2">Uncharacterized protein</fullName>
    </submittedName>
</protein>
<proteinExistence type="predicted"/>
<evidence type="ECO:0000313" key="3">
    <source>
        <dbReference type="Proteomes" id="UP001162891"/>
    </source>
</evidence>
<feature type="region of interest" description="Disordered" evidence="1">
    <location>
        <begin position="1"/>
        <end position="45"/>
    </location>
</feature>
<dbReference type="EMBL" id="AP025591">
    <property type="protein sequence ID" value="BDG01826.1"/>
    <property type="molecule type" value="Genomic_DNA"/>
</dbReference>
<gene>
    <name evidence="2" type="ORF">AMOR_08220</name>
</gene>
<reference evidence="3" key="1">
    <citation type="journal article" date="2022" name="Int. J. Syst. Evol. Microbiol.">
        <title>Anaeromyxobacter oryzae sp. nov., Anaeromyxobacter diazotrophicus sp. nov. and Anaeromyxobacter paludicola sp. nov., isolated from paddy soils.</title>
        <authorList>
            <person name="Itoh H."/>
            <person name="Xu Z."/>
            <person name="Mise K."/>
            <person name="Masuda Y."/>
            <person name="Ushijima N."/>
            <person name="Hayakawa C."/>
            <person name="Shiratori Y."/>
            <person name="Senoo K."/>
        </authorList>
    </citation>
    <scope>NUCLEOTIDE SEQUENCE [LARGE SCALE GENOMIC DNA]</scope>
    <source>
        <strain evidence="3">Red232</strain>
    </source>
</reference>
<dbReference type="Proteomes" id="UP001162891">
    <property type="component" value="Chromosome"/>
</dbReference>
<sequence>MPVRVEGSPSAVPTFSVGPHPPPPIGERPMFEFRPEPRSRSETHRINLANRRLDLADYERYLDRWAAGLKGCRTPEEVAEYGEPAPPPSSMPAGWTAREGEDFEALHQRGLGLLERTMREKGEVELRLAGMPVPLSVELSASAQVSVAAGDRQLAAGASIGRGGVTADAVFGSRNQRITASVGPSTPLTAARQVGLPGATVTTSGGERLDRLELEAFPGAPVSPFVASDGRSVELGVRAGRRLKEGPVEVAVEGRASARWNLLSTETVRWALSSRPRVTVRP</sequence>
<evidence type="ECO:0000256" key="1">
    <source>
        <dbReference type="SAM" id="MobiDB-lite"/>
    </source>
</evidence>
<dbReference type="RefSeq" id="WP_248358693.1">
    <property type="nucleotide sequence ID" value="NZ_AP025591.1"/>
</dbReference>
<evidence type="ECO:0000313" key="2">
    <source>
        <dbReference type="EMBL" id="BDG01826.1"/>
    </source>
</evidence>
<accession>A0ABM7WQT2</accession>